<comment type="similarity">
    <text evidence="3">Belongs to the GRAS family.</text>
</comment>
<evidence type="ECO:0000313" key="4">
    <source>
        <dbReference type="EMBL" id="WOL05182.1"/>
    </source>
</evidence>
<gene>
    <name evidence="4" type="ORF">Cni_G13908</name>
</gene>
<protein>
    <submittedName>
        <fullName evidence="4">Protein SCARECROW 1-like</fullName>
    </submittedName>
</protein>
<reference evidence="4 5" key="1">
    <citation type="submission" date="2023-10" db="EMBL/GenBank/DDBJ databases">
        <title>Chromosome-scale genome assembly provides insights into flower coloration mechanisms of Canna indica.</title>
        <authorList>
            <person name="Li C."/>
        </authorList>
    </citation>
    <scope>NUCLEOTIDE SEQUENCE [LARGE SCALE GENOMIC DNA]</scope>
    <source>
        <tissue evidence="4">Flower</tissue>
    </source>
</reference>
<accession>A0AAQ3KAS0</accession>
<dbReference type="Proteomes" id="UP001327560">
    <property type="component" value="Chromosome 4"/>
</dbReference>
<dbReference type="AlphaFoldDB" id="A0AAQ3KAS0"/>
<dbReference type="PANTHER" id="PTHR31636">
    <property type="entry name" value="OSJNBA0084A10.13 PROTEIN-RELATED"/>
    <property type="match status" value="1"/>
</dbReference>
<feature type="region of interest" description="VHIID" evidence="3">
    <location>
        <begin position="200"/>
        <end position="265"/>
    </location>
</feature>
<dbReference type="EMBL" id="CP136893">
    <property type="protein sequence ID" value="WOL05182.1"/>
    <property type="molecule type" value="Genomic_DNA"/>
</dbReference>
<name>A0AAQ3KAS0_9LILI</name>
<sequence>MQTAKPMMMREDHLHLHDALDILQPSEHWPGHHHPILLPYQTPLSFPQQMLDTSYSIPEQPELAELVPQLPFGAALEIDAVLTDSSTSTGCFALEHRPRKVARRDVDHGSGTSSLERQDDDHGVSMIALLLECALAISSENMTEANRMLHELTYAASPYSPSCAERVVAYFTKGMASRVINSWTGICAPLIPHDAILSSFETFNNISPFIKFAHFTANQAILEAFHQRDLIHIVDLDIMQGLQWPALLHIFATRAGGPPHLRMTAFGASAAALAEIGKRLSDFARRLGMPFEFRPMAKRPGEVHPSMVSRRKGEGLAVHWLQHTLYDSVGSNSNAMRLIELLRPKVVTLVEQEIGHCGGSFLDRFMGSLHYYCVMFDSLGASIRCDDPSRHKVEHGILGREIENILAVGGPGRSGEQKFESWRAEMARRGFAQVSMSRNAMAQAQLILNLFPSSLGYTILHGDGTVKLGWKETGLYTVSSWTAEPLIV</sequence>
<comment type="caution">
    <text evidence="3">Lacks conserved residue(s) required for the propagation of feature annotation.</text>
</comment>
<dbReference type="PROSITE" id="PS50985">
    <property type="entry name" value="GRAS"/>
    <property type="match status" value="1"/>
</dbReference>
<dbReference type="InterPro" id="IPR005202">
    <property type="entry name" value="TF_GRAS"/>
</dbReference>
<keyword evidence="5" id="KW-1185">Reference proteome</keyword>
<keyword evidence="1" id="KW-0805">Transcription regulation</keyword>
<organism evidence="4 5">
    <name type="scientific">Canna indica</name>
    <name type="common">Indian-shot</name>
    <dbReference type="NCBI Taxonomy" id="4628"/>
    <lineage>
        <taxon>Eukaryota</taxon>
        <taxon>Viridiplantae</taxon>
        <taxon>Streptophyta</taxon>
        <taxon>Embryophyta</taxon>
        <taxon>Tracheophyta</taxon>
        <taxon>Spermatophyta</taxon>
        <taxon>Magnoliopsida</taxon>
        <taxon>Liliopsida</taxon>
        <taxon>Zingiberales</taxon>
        <taxon>Cannaceae</taxon>
        <taxon>Canna</taxon>
    </lineage>
</organism>
<evidence type="ECO:0000256" key="2">
    <source>
        <dbReference type="ARBA" id="ARBA00023163"/>
    </source>
</evidence>
<feature type="short sequence motif" description="VHIID" evidence="3">
    <location>
        <begin position="231"/>
        <end position="235"/>
    </location>
</feature>
<proteinExistence type="inferred from homology"/>
<evidence type="ECO:0000313" key="5">
    <source>
        <dbReference type="Proteomes" id="UP001327560"/>
    </source>
</evidence>
<evidence type="ECO:0000256" key="1">
    <source>
        <dbReference type="ARBA" id="ARBA00023015"/>
    </source>
</evidence>
<evidence type="ECO:0000256" key="3">
    <source>
        <dbReference type="PROSITE-ProRule" id="PRU01191"/>
    </source>
</evidence>
<dbReference type="Pfam" id="PF03514">
    <property type="entry name" value="GRAS"/>
    <property type="match status" value="1"/>
</dbReference>
<feature type="region of interest" description="SAW" evidence="3">
    <location>
        <begin position="407"/>
        <end position="482"/>
    </location>
</feature>
<keyword evidence="2" id="KW-0804">Transcription</keyword>